<feature type="region of interest" description="Disordered" evidence="1">
    <location>
        <begin position="996"/>
        <end position="1028"/>
    </location>
</feature>
<name>A0ABN8I7M5_9NEOP</name>
<feature type="non-terminal residue" evidence="2">
    <location>
        <position position="1147"/>
    </location>
</feature>
<organism evidence="2 3">
    <name type="scientific">Iphiclides podalirius</name>
    <name type="common">scarce swallowtail</name>
    <dbReference type="NCBI Taxonomy" id="110791"/>
    <lineage>
        <taxon>Eukaryota</taxon>
        <taxon>Metazoa</taxon>
        <taxon>Ecdysozoa</taxon>
        <taxon>Arthropoda</taxon>
        <taxon>Hexapoda</taxon>
        <taxon>Insecta</taxon>
        <taxon>Pterygota</taxon>
        <taxon>Neoptera</taxon>
        <taxon>Endopterygota</taxon>
        <taxon>Lepidoptera</taxon>
        <taxon>Glossata</taxon>
        <taxon>Ditrysia</taxon>
        <taxon>Papilionoidea</taxon>
        <taxon>Papilionidae</taxon>
        <taxon>Papilioninae</taxon>
        <taxon>Iphiclides</taxon>
    </lineage>
</organism>
<accession>A0ABN8I7M5</accession>
<keyword evidence="3" id="KW-1185">Reference proteome</keyword>
<dbReference type="EMBL" id="OW152830">
    <property type="protein sequence ID" value="CAH2048892.1"/>
    <property type="molecule type" value="Genomic_DNA"/>
</dbReference>
<dbReference type="Proteomes" id="UP000837857">
    <property type="component" value="Chromosome 18"/>
</dbReference>
<proteinExistence type="predicted"/>
<reference evidence="2" key="1">
    <citation type="submission" date="2022-03" db="EMBL/GenBank/DDBJ databases">
        <authorList>
            <person name="Martin H S."/>
        </authorList>
    </citation>
    <scope>NUCLEOTIDE SEQUENCE</scope>
</reference>
<evidence type="ECO:0000313" key="2">
    <source>
        <dbReference type="EMBL" id="CAH2048892.1"/>
    </source>
</evidence>
<evidence type="ECO:0000313" key="3">
    <source>
        <dbReference type="Proteomes" id="UP000837857"/>
    </source>
</evidence>
<sequence length="1147" mass="126544">MGSGASGLAESPGADLRLPTTGLRFTVHQLRTLNSYVEMLHEEDQKGRMSLETECVVEDIVQRIVDGAGQRDPRFRCCHLIALHRHKKMRSRSLEYIVTLDSLPTLNGESEECRLQNGPLGYGKVRLTGREADKWAEFLTPAGYLCRDKVVERWVQLLARSGRARGGGGSRVQCARAAARARPLRYCYLQRGKARSARGEYIARLLQVEVYGALWDASSPERRLAIVEGAAWVMVRVGAGEAEAKLVLGARVGGCSAHAYTTRVPMTHPMALLHYTAAQGGYYAVAIGPPSPTTSGERGVLWQLWQPSLEATLDTHFSDQSAVARVAGALNSLIDNMRDGVYQQSAVVQGCPLLLSRYVVWCQLQRRLVTVARPAALRAAFAAHHLLLILDSLVRVCERGGAAGLVFPAGRECVARRGAAAADWGSDAACLRRCLLSLQQRCPAGGDEIPRAPSELLETALFHRWESLNREARALAPHNYSGRQLRYLGRVANELMSCKNMTVDEEQKAGAAWAQDGVERLVHVMAVALDQARELHLEAPQGAPGGQFDLDLAMYRSKKWKRLRDYYDASSACLIDAARRDPELRERDLADGVELMRNVLRWLGRAAKEDKKHLGPVLGPYLDAMFLASLENCWFLEEFEGRRCVAEYQGLGVYCAAVHRGDVEPCLGLLEAAKKLAWAKAMVDFVDRFRHVEFRLVFPTGEGLAVSYPVGLGAHQAARRLALSGRDKADAKLRLATRCVVGAFHHALLADRGSRPRHIKRHESSEEILNSVKSGHFWRSSAKPDIIPAGAQDASTLDSASRVRRSRADRSASSYGFPEISITDRSDAKTLRRKYHTLKSLVYTEPVESIKEMKRRPRSASSTLRKSKALSRPSILETLDFINGVRDALYVEESGASEAEESWSGADEWLLSQTAPANFLAGRSAAGALHAALGDLVPALLQRARFTVLQELCSFLGDSSEGALFALHRLARAARSRSSERAAGVPEEVGTYQARYRQREDCDTPPQPPPLPRRHTCGQTNELTDHEPSKRLQELEHHLDYLQRVQSRLNINRDPTFTGVINPIYVRIPKDRFAVKRSKSLGRSTGCERPGLEVSKCNLTLGTRSGSRTNDVVTAMRAGSHASGLFSRCAVDRAVGGSYKPSRVTVD</sequence>
<protein>
    <submittedName>
        <fullName evidence="2">Uncharacterized protein</fullName>
    </submittedName>
</protein>
<gene>
    <name evidence="2" type="ORF">IPOD504_LOCUS6453</name>
</gene>
<evidence type="ECO:0000256" key="1">
    <source>
        <dbReference type="SAM" id="MobiDB-lite"/>
    </source>
</evidence>